<dbReference type="GO" id="GO:0000719">
    <property type="term" value="P:photoreactive repair"/>
    <property type="evidence" value="ECO:0007669"/>
    <property type="project" value="TreeGrafter"/>
</dbReference>
<dbReference type="Gene3D" id="3.40.50.620">
    <property type="entry name" value="HUPs"/>
    <property type="match status" value="1"/>
</dbReference>
<dbReference type="EMBL" id="RKLV01000009">
    <property type="protein sequence ID" value="MCX2819571.1"/>
    <property type="molecule type" value="Genomic_DNA"/>
</dbReference>
<keyword evidence="3 5" id="KW-0274">FAD</keyword>
<keyword evidence="4 7" id="KW-0157">Chromophore</keyword>
<evidence type="ECO:0000256" key="6">
    <source>
        <dbReference type="PIRSR" id="PIRSR602081-2"/>
    </source>
</evidence>
<protein>
    <recommendedName>
        <fullName evidence="7">Cryptochrome DASH</fullName>
    </recommendedName>
</protein>
<evidence type="ECO:0000256" key="8">
    <source>
        <dbReference type="SAM" id="MobiDB-lite"/>
    </source>
</evidence>
<evidence type="ECO:0000256" key="3">
    <source>
        <dbReference type="ARBA" id="ARBA00022827"/>
    </source>
</evidence>
<feature type="region of interest" description="Disordered" evidence="8">
    <location>
        <begin position="158"/>
        <end position="177"/>
    </location>
</feature>
<proteinExistence type="inferred from homology"/>
<dbReference type="Proteomes" id="UP001149411">
    <property type="component" value="Unassembled WGS sequence"/>
</dbReference>
<dbReference type="PROSITE" id="PS51645">
    <property type="entry name" value="PHR_CRY_ALPHA_BETA"/>
    <property type="match status" value="1"/>
</dbReference>
<name>A0A9Q4C799_9EURY</name>
<feature type="site" description="Electron transfer via tryptophanyl radical" evidence="6">
    <location>
        <position position="310"/>
    </location>
</feature>
<feature type="site" description="Electron transfer via tryptophanyl radical" evidence="6">
    <location>
        <position position="363"/>
    </location>
</feature>
<dbReference type="AlphaFoldDB" id="A0A9Q4C799"/>
<dbReference type="Gene3D" id="1.10.579.10">
    <property type="entry name" value="DNA Cyclobutane Dipyrimidine Photolyase, subunit A, domain 3"/>
    <property type="match status" value="1"/>
</dbReference>
<feature type="binding site" evidence="5">
    <location>
        <begin position="279"/>
        <end position="286"/>
    </location>
    <ligand>
        <name>FAD</name>
        <dbReference type="ChEBI" id="CHEBI:57692"/>
    </ligand>
</feature>
<dbReference type="RefSeq" id="WP_266087946.1">
    <property type="nucleotide sequence ID" value="NZ_RKLV01000009.1"/>
</dbReference>
<feature type="binding site" evidence="5">
    <location>
        <begin position="376"/>
        <end position="378"/>
    </location>
    <ligand>
        <name>FAD</name>
        <dbReference type="ChEBI" id="CHEBI:57692"/>
    </ligand>
</feature>
<dbReference type="InterPro" id="IPR006050">
    <property type="entry name" value="DNA_photolyase_N"/>
</dbReference>
<sequence length="458" mass="52522">MNLLLFRDDLRVHDNPTLAEAARDGFVPVYVFDERDYGETRYGTEKTGAHRARFIRETVEDLRSSLRELGGDLAVRQGRTEEVVASLVDGYGVDTVFLQTKPATEEFGRERAVRETARAEGAETRRLWTHTLHHINDLPTPPERMNDTFTPWRKEVEANDKPRETVDAPDGIDTPSFDDGIPSLDELGLEPSEDDGRGALGFEGGETRALERLEEYIWERDLLREYKETRNRLVGADYSSKLSAWLARGSISPRRVYEEVKRYEDERVSNDSTYWLVFELRWRDFFQFGFVKHGSAFFAPGGIRGVSREWRGRGERFERWCKGTTGVPFVDAAMRELNATGYTSNRARQNVASFLVDVLGVDWRLGAAYFEEKLVDYDVASNWGNWAYQAGVGNDSRDRYFNVLKQGKRYDGDGGFVRTWVEEKEASPNPHEPYAPEGYDAPVVDVRTEYDRLAEERG</sequence>
<dbReference type="PANTHER" id="PTHR11455:SF22">
    <property type="entry name" value="CRYPTOCHROME DASH"/>
    <property type="match status" value="1"/>
</dbReference>
<comment type="cofactor">
    <cofactor evidence="5 7">
        <name>FAD</name>
        <dbReference type="ChEBI" id="CHEBI:57692"/>
    </cofactor>
    <text evidence="5 7">Binds 1 FAD per subunit.</text>
</comment>
<accession>A0A9Q4C799</accession>
<evidence type="ECO:0000256" key="1">
    <source>
        <dbReference type="ARBA" id="ARBA00005862"/>
    </source>
</evidence>
<dbReference type="Pfam" id="PF00875">
    <property type="entry name" value="DNA_photolyase"/>
    <property type="match status" value="1"/>
</dbReference>
<feature type="binding site" evidence="5">
    <location>
        <position position="226"/>
    </location>
    <ligand>
        <name>FAD</name>
        <dbReference type="ChEBI" id="CHEBI:57692"/>
    </ligand>
</feature>
<dbReference type="Pfam" id="PF03441">
    <property type="entry name" value="FAD_binding_7"/>
    <property type="match status" value="1"/>
</dbReference>
<dbReference type="NCBIfam" id="TIGR02765">
    <property type="entry name" value="crypto_DASH"/>
    <property type="match status" value="1"/>
</dbReference>
<dbReference type="GO" id="GO:0003904">
    <property type="term" value="F:deoxyribodipyrimidine photo-lyase activity"/>
    <property type="evidence" value="ECO:0007669"/>
    <property type="project" value="TreeGrafter"/>
</dbReference>
<dbReference type="InterPro" id="IPR036155">
    <property type="entry name" value="Crypto/Photolyase_N_sf"/>
</dbReference>
<evidence type="ECO:0000256" key="7">
    <source>
        <dbReference type="RuleBase" id="RU367151"/>
    </source>
</evidence>
<dbReference type="InterPro" id="IPR002081">
    <property type="entry name" value="Cryptochrome/DNA_photolyase_1"/>
</dbReference>
<dbReference type="SUPFAM" id="SSF48173">
    <property type="entry name" value="Cryptochrome/photolyase FAD-binding domain"/>
    <property type="match status" value="1"/>
</dbReference>
<reference evidence="10" key="1">
    <citation type="submission" date="2022-09" db="EMBL/GenBank/DDBJ databases">
        <title>Haloadaptaus new haloarchaeum isolated from saline soil.</title>
        <authorList>
            <person name="Duran-Viseras A."/>
            <person name="Sanchez-Porro C."/>
            <person name="Ventosa A."/>
        </authorList>
    </citation>
    <scope>NUCLEOTIDE SEQUENCE</scope>
    <source>
        <strain evidence="10">F3-133</strain>
    </source>
</reference>
<feature type="binding site" evidence="5">
    <location>
        <begin position="239"/>
        <end position="243"/>
    </location>
    <ligand>
        <name>FAD</name>
        <dbReference type="ChEBI" id="CHEBI:57692"/>
    </ligand>
</feature>
<feature type="domain" description="Photolyase/cryptochrome alpha/beta" evidence="9">
    <location>
        <begin position="1"/>
        <end position="132"/>
    </location>
</feature>
<dbReference type="InterPro" id="IPR014729">
    <property type="entry name" value="Rossmann-like_a/b/a_fold"/>
</dbReference>
<dbReference type="PANTHER" id="PTHR11455">
    <property type="entry name" value="CRYPTOCHROME"/>
    <property type="match status" value="1"/>
</dbReference>
<dbReference type="InterPro" id="IPR014133">
    <property type="entry name" value="Cry_DASH"/>
</dbReference>
<keyword evidence="2 5" id="KW-0285">Flavoprotein</keyword>
<dbReference type="InterPro" id="IPR036134">
    <property type="entry name" value="Crypto/Photolyase_FAD-like_sf"/>
</dbReference>
<dbReference type="InterPro" id="IPR005101">
    <property type="entry name" value="Cryptochr/Photolyase_FAD-bd"/>
</dbReference>
<evidence type="ECO:0000313" key="11">
    <source>
        <dbReference type="Proteomes" id="UP001149411"/>
    </source>
</evidence>
<evidence type="ECO:0000256" key="2">
    <source>
        <dbReference type="ARBA" id="ARBA00022630"/>
    </source>
</evidence>
<evidence type="ECO:0000256" key="4">
    <source>
        <dbReference type="ARBA" id="ARBA00022991"/>
    </source>
</evidence>
<dbReference type="PRINTS" id="PR00147">
    <property type="entry name" value="DNAPHOTLYASE"/>
</dbReference>
<comment type="caution">
    <text evidence="10">The sequence shown here is derived from an EMBL/GenBank/DDBJ whole genome shotgun (WGS) entry which is preliminary data.</text>
</comment>
<comment type="cofactor">
    <cofactor evidence="7">
        <name>(6R)-5,10-methylene-5,6,7,8-tetrahydrofolate</name>
        <dbReference type="ChEBI" id="CHEBI:15636"/>
    </cofactor>
    <text evidence="7">Binds 1 5,10-methenyltetrahydrofolate (MTHF) per subunit.</text>
</comment>
<dbReference type="GO" id="GO:0071949">
    <property type="term" value="F:FAD binding"/>
    <property type="evidence" value="ECO:0007669"/>
    <property type="project" value="TreeGrafter"/>
</dbReference>
<evidence type="ECO:0000256" key="5">
    <source>
        <dbReference type="PIRSR" id="PIRSR602081-1"/>
    </source>
</evidence>
<evidence type="ECO:0000259" key="9">
    <source>
        <dbReference type="PROSITE" id="PS51645"/>
    </source>
</evidence>
<feature type="site" description="Electron transfer via tryptophanyl radical" evidence="6">
    <location>
        <position position="386"/>
    </location>
</feature>
<dbReference type="Gene3D" id="1.25.40.80">
    <property type="match status" value="1"/>
</dbReference>
<dbReference type="SUPFAM" id="SSF52425">
    <property type="entry name" value="Cryptochrome/photolyase, N-terminal domain"/>
    <property type="match status" value="1"/>
</dbReference>
<comment type="function">
    <text evidence="7">May have a photoreceptor function.</text>
</comment>
<comment type="similarity">
    <text evidence="1 7">Belongs to the DNA photolyase class-1 family.</text>
</comment>
<organism evidence="10 11">
    <name type="scientific">Halorutilus salinus</name>
    <dbReference type="NCBI Taxonomy" id="2487751"/>
    <lineage>
        <taxon>Archaea</taxon>
        <taxon>Methanobacteriati</taxon>
        <taxon>Methanobacteriota</taxon>
        <taxon>Stenosarchaea group</taxon>
        <taxon>Halobacteria</taxon>
        <taxon>Halorutilales</taxon>
        <taxon>Halorutilaceae</taxon>
        <taxon>Halorutilus</taxon>
    </lineage>
</organism>
<dbReference type="GO" id="GO:0003677">
    <property type="term" value="F:DNA binding"/>
    <property type="evidence" value="ECO:0007669"/>
    <property type="project" value="TreeGrafter"/>
</dbReference>
<evidence type="ECO:0000313" key="10">
    <source>
        <dbReference type="EMBL" id="MCX2819571.1"/>
    </source>
</evidence>
<keyword evidence="11" id="KW-1185">Reference proteome</keyword>
<gene>
    <name evidence="10" type="ORF">EGH25_09445</name>
</gene>